<evidence type="ECO:0000313" key="3">
    <source>
        <dbReference type="EMBL" id="KAK4484997.1"/>
    </source>
</evidence>
<dbReference type="Proteomes" id="UP001291926">
    <property type="component" value="Unassembled WGS sequence"/>
</dbReference>
<protein>
    <submittedName>
        <fullName evidence="3">Uncharacterized protein</fullName>
    </submittedName>
</protein>
<keyword evidence="1 2" id="KW-0732">Signal</keyword>
<dbReference type="InterPro" id="IPR040361">
    <property type="entry name" value="TPD1"/>
</dbReference>
<evidence type="ECO:0000313" key="4">
    <source>
        <dbReference type="Proteomes" id="UP001291926"/>
    </source>
</evidence>
<gene>
    <name evidence="3" type="ORF">RD792_007604</name>
</gene>
<name>A0ABR0D6Z7_9LAMI</name>
<organism evidence="3 4">
    <name type="scientific">Penstemon davidsonii</name>
    <dbReference type="NCBI Taxonomy" id="160366"/>
    <lineage>
        <taxon>Eukaryota</taxon>
        <taxon>Viridiplantae</taxon>
        <taxon>Streptophyta</taxon>
        <taxon>Embryophyta</taxon>
        <taxon>Tracheophyta</taxon>
        <taxon>Spermatophyta</taxon>
        <taxon>Magnoliopsida</taxon>
        <taxon>eudicotyledons</taxon>
        <taxon>Gunneridae</taxon>
        <taxon>Pentapetalae</taxon>
        <taxon>asterids</taxon>
        <taxon>lamiids</taxon>
        <taxon>Lamiales</taxon>
        <taxon>Plantaginaceae</taxon>
        <taxon>Cheloneae</taxon>
        <taxon>Penstemon</taxon>
    </lineage>
</organism>
<keyword evidence="4" id="KW-1185">Reference proteome</keyword>
<dbReference type="Pfam" id="PF24068">
    <property type="entry name" value="TPD1_C"/>
    <property type="match status" value="1"/>
</dbReference>
<sequence>MKYLVPNIAFVTGVLLATAIAPATLAAKKSAPHVPRTASSYTKVHHSPLPNGIPTYTVEIENVCVSGSCIISDIHLSCEWFSSARVIDPKIFRRVRYNDCLVNDGQPLNPGESLSFQYANTFKYPLSVSSVAC</sequence>
<accession>A0ABR0D6Z7</accession>
<dbReference type="EMBL" id="JAYDYQ010002533">
    <property type="protein sequence ID" value="KAK4484997.1"/>
    <property type="molecule type" value="Genomic_DNA"/>
</dbReference>
<evidence type="ECO:0000256" key="2">
    <source>
        <dbReference type="SAM" id="SignalP"/>
    </source>
</evidence>
<feature type="signal peptide" evidence="2">
    <location>
        <begin position="1"/>
        <end position="26"/>
    </location>
</feature>
<dbReference type="PANTHER" id="PTHR33184:SF67">
    <property type="entry name" value="PROTEIN TAPETUM DETERMINANT 1"/>
    <property type="match status" value="1"/>
</dbReference>
<evidence type="ECO:0000256" key="1">
    <source>
        <dbReference type="ARBA" id="ARBA00022729"/>
    </source>
</evidence>
<reference evidence="3 4" key="1">
    <citation type="journal article" date="2023" name="bioRxiv">
        <title>Genome report: Whole genome sequence and annotation of Penstemon davidsonii.</title>
        <authorList>
            <person name="Ostevik K.L."/>
            <person name="Alabady M."/>
            <person name="Zhang M."/>
            <person name="Rausher M.D."/>
        </authorList>
    </citation>
    <scope>NUCLEOTIDE SEQUENCE [LARGE SCALE GENOMIC DNA]</scope>
    <source>
        <strain evidence="3">DNT005</strain>
        <tissue evidence="3">Whole leaf</tissue>
    </source>
</reference>
<comment type="caution">
    <text evidence="3">The sequence shown here is derived from an EMBL/GenBank/DDBJ whole genome shotgun (WGS) entry which is preliminary data.</text>
</comment>
<feature type="chain" id="PRO_5047444079" evidence="2">
    <location>
        <begin position="27"/>
        <end position="133"/>
    </location>
</feature>
<proteinExistence type="predicted"/>
<dbReference type="PANTHER" id="PTHR33184">
    <property type="entry name" value="PROTEIN TAPETUM DETERMINANT 1-LIKE-RELATED"/>
    <property type="match status" value="1"/>
</dbReference>